<proteinExistence type="predicted"/>
<reference evidence="1 2" key="2">
    <citation type="journal article" date="2022" name="Mol. Ecol. Resour.">
        <title>The genomes of chicory, endive, great burdock and yacon provide insights into Asteraceae paleo-polyploidization history and plant inulin production.</title>
        <authorList>
            <person name="Fan W."/>
            <person name="Wang S."/>
            <person name="Wang H."/>
            <person name="Wang A."/>
            <person name="Jiang F."/>
            <person name="Liu H."/>
            <person name="Zhao H."/>
            <person name="Xu D."/>
            <person name="Zhang Y."/>
        </authorList>
    </citation>
    <scope>NUCLEOTIDE SEQUENCE [LARGE SCALE GENOMIC DNA]</scope>
    <source>
        <strain evidence="2">cv. Punajuju</strain>
        <tissue evidence="1">Leaves</tissue>
    </source>
</reference>
<evidence type="ECO:0000313" key="2">
    <source>
        <dbReference type="Proteomes" id="UP001055811"/>
    </source>
</evidence>
<sequence length="78" mass="9081">MAVKTAAIMRAAYYLVDPGGSDIAAYYCSGESDDVEKDEKSADDEEYLGSRWLPLVWYRRWRDVDRRKKMMMMIAADF</sequence>
<dbReference type="EMBL" id="CM042016">
    <property type="protein sequence ID" value="KAI3700326.1"/>
    <property type="molecule type" value="Genomic_DNA"/>
</dbReference>
<accession>A0ACB8ZRI5</accession>
<dbReference type="Proteomes" id="UP001055811">
    <property type="component" value="Linkage Group LG08"/>
</dbReference>
<organism evidence="1 2">
    <name type="scientific">Cichorium intybus</name>
    <name type="common">Chicory</name>
    <dbReference type="NCBI Taxonomy" id="13427"/>
    <lineage>
        <taxon>Eukaryota</taxon>
        <taxon>Viridiplantae</taxon>
        <taxon>Streptophyta</taxon>
        <taxon>Embryophyta</taxon>
        <taxon>Tracheophyta</taxon>
        <taxon>Spermatophyta</taxon>
        <taxon>Magnoliopsida</taxon>
        <taxon>eudicotyledons</taxon>
        <taxon>Gunneridae</taxon>
        <taxon>Pentapetalae</taxon>
        <taxon>asterids</taxon>
        <taxon>campanulids</taxon>
        <taxon>Asterales</taxon>
        <taxon>Asteraceae</taxon>
        <taxon>Cichorioideae</taxon>
        <taxon>Cichorieae</taxon>
        <taxon>Cichoriinae</taxon>
        <taxon>Cichorium</taxon>
    </lineage>
</organism>
<name>A0ACB8ZRI5_CICIN</name>
<evidence type="ECO:0000313" key="1">
    <source>
        <dbReference type="EMBL" id="KAI3700326.1"/>
    </source>
</evidence>
<protein>
    <submittedName>
        <fullName evidence="1">Uncharacterized protein</fullName>
    </submittedName>
</protein>
<keyword evidence="2" id="KW-1185">Reference proteome</keyword>
<comment type="caution">
    <text evidence="1">The sequence shown here is derived from an EMBL/GenBank/DDBJ whole genome shotgun (WGS) entry which is preliminary data.</text>
</comment>
<reference evidence="2" key="1">
    <citation type="journal article" date="2022" name="Mol. Ecol. Resour.">
        <title>The genomes of chicory, endive, great burdock and yacon provide insights into Asteraceae palaeo-polyploidization history and plant inulin production.</title>
        <authorList>
            <person name="Fan W."/>
            <person name="Wang S."/>
            <person name="Wang H."/>
            <person name="Wang A."/>
            <person name="Jiang F."/>
            <person name="Liu H."/>
            <person name="Zhao H."/>
            <person name="Xu D."/>
            <person name="Zhang Y."/>
        </authorList>
    </citation>
    <scope>NUCLEOTIDE SEQUENCE [LARGE SCALE GENOMIC DNA]</scope>
    <source>
        <strain evidence="2">cv. Punajuju</strain>
    </source>
</reference>
<gene>
    <name evidence="1" type="ORF">L2E82_44952</name>
</gene>